<dbReference type="OrthoDB" id="4055624at2759"/>
<accession>A0A1B7T8H8</accession>
<comment type="caution">
    <text evidence="3">The sequence shown here is derived from an EMBL/GenBank/DDBJ whole genome shotgun (WGS) entry which is preliminary data.</text>
</comment>
<dbReference type="Proteomes" id="UP000092321">
    <property type="component" value="Unassembled WGS sequence"/>
</dbReference>
<dbReference type="InterPro" id="IPR018843">
    <property type="entry name" value="Utp8_b-prop"/>
</dbReference>
<name>A0A1B7T8H8_9ASCO</name>
<evidence type="ECO:0000313" key="3">
    <source>
        <dbReference type="EMBL" id="OBA25046.1"/>
    </source>
</evidence>
<dbReference type="Pfam" id="PF22542">
    <property type="entry name" value="Utp8_C"/>
    <property type="match status" value="1"/>
</dbReference>
<evidence type="ECO:0000259" key="2">
    <source>
        <dbReference type="Pfam" id="PF22542"/>
    </source>
</evidence>
<proteinExistence type="predicted"/>
<gene>
    <name evidence="3" type="ORF">HANVADRAFT_54154</name>
</gene>
<dbReference type="EMBL" id="LXPE01000271">
    <property type="protein sequence ID" value="OBA25046.1"/>
    <property type="molecule type" value="Genomic_DNA"/>
</dbReference>
<feature type="domain" description="Utp8 C-terminal" evidence="2">
    <location>
        <begin position="437"/>
        <end position="700"/>
    </location>
</feature>
<dbReference type="AlphaFoldDB" id="A0A1B7T8H8"/>
<keyword evidence="4" id="KW-1185">Reference proteome</keyword>
<feature type="domain" description="Utp8 beta-propeller" evidence="1">
    <location>
        <begin position="4"/>
        <end position="422"/>
    </location>
</feature>
<sequence length="716" mass="82452">MSCSISQPFRITTLPKISQLNKPGNQYKLLPTSSSDFNSKVADVINIAISGSSINQYIINPTPRLVFNYSVSSTSNITQLDTFTYKNKKSENDQDEDIELWVYASSLANNKNSSLHFFTRTKNSLSESNSDILSKSSFKLNDASVINLKLLNKNHILVVLSTGIIRIYKIYPHRKQQTEETEKENKESLFKLVNEYNTKYDNINFTQFYQENGKSFLFTLLKLNANVTDSICFKLLEVSSDFNIIENQSIIVDNFNINENENQQFFANNQFIQLNLDEKLLKVYNLSNDKILKFKEDVDLSAFLKEESNTATLSLQPIALNRVILNVGNEIFLLDLVHKALLSKRTISNNNNTIKTFQLLKSWFIDVASNGDEVDDGEKFFNDNNTLVLGVSTKPTNNVSYLELMNVNVGDGNLKESLGKSFLISNSNEAKPWSLLYKKLNNKNKDDSSVDLKLAFEKLNEVAKTADSKEFDNSFFKLLQLDSNIGYYDEATDRYLNSQIFINKMSNLLIENFISKEIVNESFIYLLTHPLFQYSENLLSLLQFDFRCYKQCILTCPSIPIEDLMSDLFQINNIELLFDLTCRIFNDFNKNEIKTSIKNLNRLSVKNFVEFVINYNNYNIEKFNIKDSMPRLIELLKVIIDSIGHFQLDLITLKKMNKFIVKNIKIIKNNNTVLNLLIENKTYGSNGGINYNLTKKKNSKLLKEKNMKYSIEYIDV</sequence>
<organism evidence="3 4">
    <name type="scientific">Hanseniaspora valbyensis NRRL Y-1626</name>
    <dbReference type="NCBI Taxonomy" id="766949"/>
    <lineage>
        <taxon>Eukaryota</taxon>
        <taxon>Fungi</taxon>
        <taxon>Dikarya</taxon>
        <taxon>Ascomycota</taxon>
        <taxon>Saccharomycotina</taxon>
        <taxon>Saccharomycetes</taxon>
        <taxon>Saccharomycodales</taxon>
        <taxon>Saccharomycodaceae</taxon>
        <taxon>Hanseniaspora</taxon>
    </lineage>
</organism>
<evidence type="ECO:0000313" key="4">
    <source>
        <dbReference type="Proteomes" id="UP000092321"/>
    </source>
</evidence>
<reference evidence="4" key="1">
    <citation type="journal article" date="2016" name="Proc. Natl. Acad. Sci. U.S.A.">
        <title>Comparative genomics of biotechnologically important yeasts.</title>
        <authorList>
            <person name="Riley R."/>
            <person name="Haridas S."/>
            <person name="Wolfe K.H."/>
            <person name="Lopes M.R."/>
            <person name="Hittinger C.T."/>
            <person name="Goeker M."/>
            <person name="Salamov A.A."/>
            <person name="Wisecaver J.H."/>
            <person name="Long T.M."/>
            <person name="Calvey C.H."/>
            <person name="Aerts A.L."/>
            <person name="Barry K.W."/>
            <person name="Choi C."/>
            <person name="Clum A."/>
            <person name="Coughlan A.Y."/>
            <person name="Deshpande S."/>
            <person name="Douglass A.P."/>
            <person name="Hanson S.J."/>
            <person name="Klenk H.-P."/>
            <person name="LaButti K.M."/>
            <person name="Lapidus A."/>
            <person name="Lindquist E.A."/>
            <person name="Lipzen A.M."/>
            <person name="Meier-Kolthoff J.P."/>
            <person name="Ohm R.A."/>
            <person name="Otillar R.P."/>
            <person name="Pangilinan J.L."/>
            <person name="Peng Y."/>
            <person name="Rokas A."/>
            <person name="Rosa C.A."/>
            <person name="Scheuner C."/>
            <person name="Sibirny A.A."/>
            <person name="Slot J.C."/>
            <person name="Stielow J.B."/>
            <person name="Sun H."/>
            <person name="Kurtzman C.P."/>
            <person name="Blackwell M."/>
            <person name="Grigoriev I.V."/>
            <person name="Jeffries T.W."/>
        </authorList>
    </citation>
    <scope>NUCLEOTIDE SEQUENCE [LARGE SCALE GENOMIC DNA]</scope>
    <source>
        <strain evidence="4">NRRL Y-1626</strain>
    </source>
</reference>
<dbReference type="InterPro" id="IPR053881">
    <property type="entry name" value="Utp8_C"/>
</dbReference>
<protein>
    <submittedName>
        <fullName evidence="3">Uncharacterized protein</fullName>
    </submittedName>
</protein>
<evidence type="ECO:0000259" key="1">
    <source>
        <dbReference type="Pfam" id="PF10395"/>
    </source>
</evidence>
<dbReference type="Pfam" id="PF10395">
    <property type="entry name" value="Utp8_b_propeller"/>
    <property type="match status" value="1"/>
</dbReference>